<dbReference type="AlphaFoldDB" id="A0A1C3EFJ3"/>
<sequence>MFPECITGNQGTICEGYVFTQPLQAWSLRPCQSFLMALYFALRVFWHSWMNVDVTVTELDDVDEQKMLAWCFLCESIHGKRVEYTEDNFPSLVRLRCKI</sequence>
<dbReference type="Proteomes" id="UP000094936">
    <property type="component" value="Unassembled WGS sequence"/>
</dbReference>
<dbReference type="RefSeq" id="WP_068903452.1">
    <property type="nucleotide sequence ID" value="NZ_JBHUIF010000021.1"/>
</dbReference>
<keyword evidence="2" id="KW-1185">Reference proteome</keyword>
<name>A0A1C3EFJ3_9GAMM</name>
<reference evidence="1 2" key="1">
    <citation type="submission" date="2016-05" db="EMBL/GenBank/DDBJ databases">
        <title>Genomic Taxonomy of the Vibrionaceae.</title>
        <authorList>
            <person name="Gomez-Gil B."/>
            <person name="Enciso-Ibarra J."/>
        </authorList>
    </citation>
    <scope>NUCLEOTIDE SEQUENCE [LARGE SCALE GENOMIC DNA]</scope>
    <source>
        <strain evidence="1 2">CAIM 1920</strain>
    </source>
</reference>
<dbReference type="STRING" id="1080227.A8L45_14320"/>
<dbReference type="EMBL" id="LYBM01000027">
    <property type="protein sequence ID" value="ODA31993.1"/>
    <property type="molecule type" value="Genomic_DNA"/>
</dbReference>
<comment type="caution">
    <text evidence="1">The sequence shown here is derived from an EMBL/GenBank/DDBJ whole genome shotgun (WGS) entry which is preliminary data.</text>
</comment>
<accession>A0A1C3EFJ3</accession>
<gene>
    <name evidence="1" type="ORF">A8L45_14320</name>
</gene>
<proteinExistence type="predicted"/>
<protein>
    <submittedName>
        <fullName evidence="1">Uncharacterized protein</fullName>
    </submittedName>
</protein>
<evidence type="ECO:0000313" key="1">
    <source>
        <dbReference type="EMBL" id="ODA31993.1"/>
    </source>
</evidence>
<evidence type="ECO:0000313" key="2">
    <source>
        <dbReference type="Proteomes" id="UP000094936"/>
    </source>
</evidence>
<organism evidence="1 2">
    <name type="scientific">Veronia pacifica</name>
    <dbReference type="NCBI Taxonomy" id="1080227"/>
    <lineage>
        <taxon>Bacteria</taxon>
        <taxon>Pseudomonadati</taxon>
        <taxon>Pseudomonadota</taxon>
        <taxon>Gammaproteobacteria</taxon>
        <taxon>Vibrionales</taxon>
        <taxon>Vibrionaceae</taxon>
        <taxon>Veronia</taxon>
    </lineage>
</organism>